<evidence type="ECO:0000256" key="6">
    <source>
        <dbReference type="ARBA" id="ARBA00022857"/>
    </source>
</evidence>
<keyword evidence="5 10" id="KW-0566">Pantothenate biosynthesis</keyword>
<dbReference type="InterPro" id="IPR013752">
    <property type="entry name" value="KPA_reductase"/>
</dbReference>
<organism evidence="13 14">
    <name type="scientific">Zhongshania guokunii</name>
    <dbReference type="NCBI Taxonomy" id="641783"/>
    <lineage>
        <taxon>Bacteria</taxon>
        <taxon>Pseudomonadati</taxon>
        <taxon>Pseudomonadota</taxon>
        <taxon>Gammaproteobacteria</taxon>
        <taxon>Cellvibrionales</taxon>
        <taxon>Spongiibacteraceae</taxon>
        <taxon>Zhongshania</taxon>
    </lineage>
</organism>
<evidence type="ECO:0000256" key="4">
    <source>
        <dbReference type="ARBA" id="ARBA00019465"/>
    </source>
</evidence>
<keyword evidence="14" id="KW-1185">Reference proteome</keyword>
<evidence type="ECO:0000256" key="5">
    <source>
        <dbReference type="ARBA" id="ARBA00022655"/>
    </source>
</evidence>
<evidence type="ECO:0000256" key="1">
    <source>
        <dbReference type="ARBA" id="ARBA00004994"/>
    </source>
</evidence>
<evidence type="ECO:0000256" key="3">
    <source>
        <dbReference type="ARBA" id="ARBA00013014"/>
    </source>
</evidence>
<reference evidence="13 14" key="1">
    <citation type="journal article" date="2011" name="Int. J. Syst. Evol. Microbiol.">
        <title>Zhongshania antarctica gen. nov., sp. nov. and Zhongshania guokunii sp. nov., gammaproteobacteria respectively isolated from coastal attached (fast) ice and surface seawater of the Antarctic.</title>
        <authorList>
            <person name="Li H.J."/>
            <person name="Zhang X.Y."/>
            <person name="Chen C.X."/>
            <person name="Zhang Y.J."/>
            <person name="Gao Z.M."/>
            <person name="Yu Y."/>
            <person name="Chen X.L."/>
            <person name="Chen B."/>
            <person name="Zhang Y.Z."/>
        </authorList>
    </citation>
    <scope>NUCLEOTIDE SEQUENCE [LARGE SCALE GENOMIC DNA]</scope>
    <source>
        <strain evidence="13 14">ZS6-22T</strain>
    </source>
</reference>
<feature type="domain" description="Ketopantoate reductase N-terminal" evidence="11">
    <location>
        <begin position="10"/>
        <end position="157"/>
    </location>
</feature>
<keyword evidence="7 10" id="KW-0560">Oxidoreductase</keyword>
<dbReference type="InterPro" id="IPR008927">
    <property type="entry name" value="6-PGluconate_DH-like_C_sf"/>
</dbReference>
<evidence type="ECO:0000256" key="7">
    <source>
        <dbReference type="ARBA" id="ARBA00023002"/>
    </source>
</evidence>
<name>A0ABV3U5J4_9GAMM</name>
<evidence type="ECO:0000256" key="9">
    <source>
        <dbReference type="ARBA" id="ARBA00048793"/>
    </source>
</evidence>
<dbReference type="Proteomes" id="UP001557485">
    <property type="component" value="Unassembled WGS sequence"/>
</dbReference>
<evidence type="ECO:0000256" key="2">
    <source>
        <dbReference type="ARBA" id="ARBA00007870"/>
    </source>
</evidence>
<dbReference type="RefSeq" id="WP_368380699.1">
    <property type="nucleotide sequence ID" value="NZ_JBFRYA010000004.1"/>
</dbReference>
<dbReference type="PANTHER" id="PTHR43765">
    <property type="entry name" value="2-DEHYDROPANTOATE 2-REDUCTASE-RELATED"/>
    <property type="match status" value="1"/>
</dbReference>
<comment type="pathway">
    <text evidence="1 10">Cofactor biosynthesis; (R)-pantothenate biosynthesis; (R)-pantoate from 3-methyl-2-oxobutanoate: step 2/2.</text>
</comment>
<dbReference type="InterPro" id="IPR050838">
    <property type="entry name" value="Ketopantoate_reductase"/>
</dbReference>
<dbReference type="Gene3D" id="1.10.1040.10">
    <property type="entry name" value="N-(1-d-carboxylethyl)-l-norvaline Dehydrogenase, domain 2"/>
    <property type="match status" value="1"/>
</dbReference>
<dbReference type="Pfam" id="PF02558">
    <property type="entry name" value="ApbA"/>
    <property type="match status" value="1"/>
</dbReference>
<comment type="function">
    <text evidence="10">Catalyzes the NADPH-dependent reduction of ketopantoate into pantoic acid.</text>
</comment>
<accession>A0ABV3U5J4</accession>
<evidence type="ECO:0000256" key="8">
    <source>
        <dbReference type="ARBA" id="ARBA00032024"/>
    </source>
</evidence>
<dbReference type="InterPro" id="IPR003710">
    <property type="entry name" value="ApbA"/>
</dbReference>
<protein>
    <recommendedName>
        <fullName evidence="4 10">2-dehydropantoate 2-reductase</fullName>
        <ecNumber evidence="3 10">1.1.1.169</ecNumber>
    </recommendedName>
    <alternativeName>
        <fullName evidence="8 10">Ketopantoate reductase</fullName>
    </alternativeName>
</protein>
<evidence type="ECO:0000313" key="13">
    <source>
        <dbReference type="EMBL" id="MEX1668413.1"/>
    </source>
</evidence>
<dbReference type="NCBIfam" id="TIGR00745">
    <property type="entry name" value="apbA_panE"/>
    <property type="match status" value="1"/>
</dbReference>
<sequence>MSNTANPIWSILGAGAIGSLWGSYAQRSDQSTELIFRDRRSLAAYRQHGGINFTAGAKTELLNIAACCPETIKAPIQQLLITTKAQQTLTALQAIETHILPKASLVILQNGLGIAEQVQAQFPHANIYQASTTEGAYRPQPFAVVHAGRGQTLIGHANTKGLTPQLSSIAKALSFSPLAVSPNSNIKAVLWRKLAINCAINPLTAIYRCRNGELLDKPAALAQMSSVVNEILELSKALGLDQELADLHQQVIEVARATGNNRSSMLQDIEAGRETEIDAITGYLCQLATKQGLSLPCNQQLLDEVRRISPQNHH</sequence>
<comment type="catalytic activity">
    <reaction evidence="9 10">
        <text>(R)-pantoate + NADP(+) = 2-dehydropantoate + NADPH + H(+)</text>
        <dbReference type="Rhea" id="RHEA:16233"/>
        <dbReference type="ChEBI" id="CHEBI:11561"/>
        <dbReference type="ChEBI" id="CHEBI:15378"/>
        <dbReference type="ChEBI" id="CHEBI:15980"/>
        <dbReference type="ChEBI" id="CHEBI:57783"/>
        <dbReference type="ChEBI" id="CHEBI:58349"/>
        <dbReference type="EC" id="1.1.1.169"/>
    </reaction>
</comment>
<feature type="domain" description="Ketopantoate reductase C-terminal" evidence="12">
    <location>
        <begin position="185"/>
        <end position="307"/>
    </location>
</feature>
<dbReference type="InterPro" id="IPR013332">
    <property type="entry name" value="KPR_N"/>
</dbReference>
<dbReference type="InterPro" id="IPR013328">
    <property type="entry name" value="6PGD_dom2"/>
</dbReference>
<comment type="caution">
    <text evidence="13">The sequence shown here is derived from an EMBL/GenBank/DDBJ whole genome shotgun (WGS) entry which is preliminary data.</text>
</comment>
<dbReference type="Pfam" id="PF08546">
    <property type="entry name" value="ApbA_C"/>
    <property type="match status" value="1"/>
</dbReference>
<dbReference type="EMBL" id="JBFRYA010000004">
    <property type="protein sequence ID" value="MEX1668413.1"/>
    <property type="molecule type" value="Genomic_DNA"/>
</dbReference>
<evidence type="ECO:0000256" key="10">
    <source>
        <dbReference type="RuleBase" id="RU362068"/>
    </source>
</evidence>
<evidence type="ECO:0000313" key="14">
    <source>
        <dbReference type="Proteomes" id="UP001557485"/>
    </source>
</evidence>
<keyword evidence="6 10" id="KW-0521">NADP</keyword>
<dbReference type="SUPFAM" id="SSF48179">
    <property type="entry name" value="6-phosphogluconate dehydrogenase C-terminal domain-like"/>
    <property type="match status" value="1"/>
</dbReference>
<gene>
    <name evidence="13" type="ORF">AB4876_05785</name>
</gene>
<evidence type="ECO:0000259" key="12">
    <source>
        <dbReference type="Pfam" id="PF08546"/>
    </source>
</evidence>
<dbReference type="Gene3D" id="3.40.50.720">
    <property type="entry name" value="NAD(P)-binding Rossmann-like Domain"/>
    <property type="match status" value="1"/>
</dbReference>
<dbReference type="SUPFAM" id="SSF51735">
    <property type="entry name" value="NAD(P)-binding Rossmann-fold domains"/>
    <property type="match status" value="1"/>
</dbReference>
<dbReference type="EC" id="1.1.1.169" evidence="3 10"/>
<proteinExistence type="inferred from homology"/>
<dbReference type="InterPro" id="IPR036291">
    <property type="entry name" value="NAD(P)-bd_dom_sf"/>
</dbReference>
<evidence type="ECO:0000259" key="11">
    <source>
        <dbReference type="Pfam" id="PF02558"/>
    </source>
</evidence>
<dbReference type="PANTHER" id="PTHR43765:SF2">
    <property type="entry name" value="2-DEHYDROPANTOATE 2-REDUCTASE"/>
    <property type="match status" value="1"/>
</dbReference>
<comment type="similarity">
    <text evidence="2 10">Belongs to the ketopantoate reductase family.</text>
</comment>